<dbReference type="InterPro" id="IPR011042">
    <property type="entry name" value="6-blade_b-propeller_TolB-like"/>
</dbReference>
<reference evidence="3 4" key="2">
    <citation type="submission" date="2015-02" db="EMBL/GenBank/DDBJ databases">
        <title>The complete genome of Sphingomonas hengshuiensis sp. WHSC-8 isolated from soil of Hengshui Lake.</title>
        <authorList>
            <person name="Wei S."/>
            <person name="Guo J."/>
            <person name="Su C."/>
            <person name="Wu R."/>
            <person name="Zhang Z."/>
            <person name="Liang K."/>
            <person name="Li H."/>
            <person name="Wang T."/>
            <person name="Liu H."/>
            <person name="Zhang C."/>
            <person name="Li Z."/>
            <person name="Wang Q."/>
            <person name="Meng J."/>
        </authorList>
    </citation>
    <scope>NUCLEOTIDE SEQUENCE [LARGE SCALE GENOMIC DNA]</scope>
    <source>
        <strain evidence="3 4">WHSC-8</strain>
    </source>
</reference>
<protein>
    <submittedName>
        <fullName evidence="3">L-sorbosone dehydrogenase</fullName>
    </submittedName>
</protein>
<evidence type="ECO:0000313" key="4">
    <source>
        <dbReference type="Proteomes" id="UP000032300"/>
    </source>
</evidence>
<feature type="chain" id="PRO_5031109676" evidence="1">
    <location>
        <begin position="20"/>
        <end position="421"/>
    </location>
</feature>
<feature type="domain" description="Pyrroloquinoline quinone-dependent pyranose dehydrogenase beta-propeller" evidence="2">
    <location>
        <begin position="124"/>
        <end position="269"/>
    </location>
</feature>
<name>A0A7U4JBI1_9SPHN</name>
<dbReference type="OrthoDB" id="9770043at2"/>
<dbReference type="InterPro" id="IPR054539">
    <property type="entry name" value="Beta-prop_PDH"/>
</dbReference>
<keyword evidence="1" id="KW-0732">Signal</keyword>
<accession>A0A7U4JBI1</accession>
<organism evidence="3 4">
    <name type="scientific">Sphingomonas hengshuiensis</name>
    <dbReference type="NCBI Taxonomy" id="1609977"/>
    <lineage>
        <taxon>Bacteria</taxon>
        <taxon>Pseudomonadati</taxon>
        <taxon>Pseudomonadota</taxon>
        <taxon>Alphaproteobacteria</taxon>
        <taxon>Sphingomonadales</taxon>
        <taxon>Sphingomonadaceae</taxon>
        <taxon>Sphingomonas</taxon>
    </lineage>
</organism>
<gene>
    <name evidence="3" type="ORF">TS85_21260</name>
</gene>
<dbReference type="Gene3D" id="2.120.10.30">
    <property type="entry name" value="TolB, C-terminal domain"/>
    <property type="match status" value="1"/>
</dbReference>
<dbReference type="RefSeq" id="WP_044334883.1">
    <property type="nucleotide sequence ID" value="NZ_CP010836.1"/>
</dbReference>
<keyword evidence="4" id="KW-1185">Reference proteome</keyword>
<dbReference type="Pfam" id="PF22807">
    <property type="entry name" value="TrAA12"/>
    <property type="match status" value="2"/>
</dbReference>
<reference evidence="3 4" key="1">
    <citation type="journal article" date="2015" name="Int. J. Syst. Evol. Microbiol.">
        <title>Sphingomonas hengshuiensis sp. nov., isolated from lake wetland.</title>
        <authorList>
            <person name="Wei S."/>
            <person name="Wang T."/>
            <person name="Liu H."/>
            <person name="Zhang C."/>
            <person name="Guo J."/>
            <person name="Wang Q."/>
            <person name="Liang K."/>
            <person name="Zhang Z."/>
        </authorList>
    </citation>
    <scope>NUCLEOTIDE SEQUENCE [LARGE SCALE GENOMIC DNA]</scope>
    <source>
        <strain evidence="3 4">WHSC-8</strain>
    </source>
</reference>
<feature type="signal peptide" evidence="1">
    <location>
        <begin position="1"/>
        <end position="19"/>
    </location>
</feature>
<proteinExistence type="predicted"/>
<feature type="domain" description="Pyrroloquinoline quinone-dependent pyranose dehydrogenase beta-propeller" evidence="2">
    <location>
        <begin position="314"/>
        <end position="419"/>
    </location>
</feature>
<dbReference type="PANTHER" id="PTHR19328">
    <property type="entry name" value="HEDGEHOG-INTERACTING PROTEIN"/>
    <property type="match status" value="1"/>
</dbReference>
<dbReference type="EMBL" id="CP010836">
    <property type="protein sequence ID" value="AJP73781.1"/>
    <property type="molecule type" value="Genomic_DNA"/>
</dbReference>
<evidence type="ECO:0000256" key="1">
    <source>
        <dbReference type="SAM" id="SignalP"/>
    </source>
</evidence>
<evidence type="ECO:0000259" key="2">
    <source>
        <dbReference type="Pfam" id="PF22807"/>
    </source>
</evidence>
<dbReference type="InterPro" id="IPR011041">
    <property type="entry name" value="Quinoprot_gluc/sorb_DH_b-prop"/>
</dbReference>
<dbReference type="AlphaFoldDB" id="A0A7U4JBI1"/>
<dbReference type="Proteomes" id="UP000032300">
    <property type="component" value="Chromosome"/>
</dbReference>
<dbReference type="PANTHER" id="PTHR19328:SF55">
    <property type="entry name" value="BLR6566 PROTEIN"/>
    <property type="match status" value="1"/>
</dbReference>
<dbReference type="SUPFAM" id="SSF50952">
    <property type="entry name" value="Soluble quinoprotein glucose dehydrogenase"/>
    <property type="match status" value="1"/>
</dbReference>
<sequence length="421" mass="44954">MKIALLSAALVALPGAAVAQEVGRVPVAQAEPYATPSVVNHPVTIGWPAGRTPTAPSGYRVTRYAGGLDYPRQALLLPNGDMLVSEARTKPKLDADPEVARGQALSRTSGYSANRITLLRDADGDGVAEQRFVLREGLNQPFGMAWQGGRLYVANTDGVVSFAYRLGQTRIDGAPRPLVTLPAGGYNNHWTRNLLLSADGKTLYVSVGSASNVGEHGMEEERRRAAILAIDLPSGRERLYASGLRNPVGMDFAPGTGVLWTAVNERDEFGDDIAPDYLVGVRAGGFYGWPYSYYGKQDPRHANQRRDLLATTLLPDVAVGAHAAALGLAFAKDRPANAQIAYVARHGSWNRSRFAGYDVLAVPFADGSPAGAPQPFLTGFIADAKKGEVYGRPVSIQTRGDGAIFVVDDAGDTIWLVRRAA</sequence>
<dbReference type="KEGG" id="sphi:TS85_21260"/>
<evidence type="ECO:0000313" key="3">
    <source>
        <dbReference type="EMBL" id="AJP73781.1"/>
    </source>
</evidence>